<feature type="transmembrane region" description="Helical" evidence="2">
    <location>
        <begin position="21"/>
        <end position="39"/>
    </location>
</feature>
<keyword evidence="2" id="KW-1133">Transmembrane helix</keyword>
<feature type="compositionally biased region" description="Polar residues" evidence="1">
    <location>
        <begin position="290"/>
        <end position="301"/>
    </location>
</feature>
<keyword evidence="2" id="KW-0472">Membrane</keyword>
<sequence>MTGLFVGSLRGVVLTARASRWPILFVGLVVWLIIVDWQLGAGPTIATSTSFSCCSSFHPTWCASLLLVPRFTCPRSTTGLAAGSACGIDLVAQPFRWPILGVGLAAYPVVGLLGFGQMLGAAPVVAWFHLLWHASLALVLWFTCPRSVTGLPTSSMCGAVLAARPLRWQILGVEFAACPTAWMLVFERFSSLARPPSWLFTWPDAKASMCLLQYERLPLFCLGCGLICHSVLACPTTLKVEGQKFQYGAWLRAPLPKRSATRPRGWLSVVDDDLDAPVTVDTAAEGPSTRPGSNGTNSSASAPEPVVPIVVASVTRTPSPAAASIANNLPDSSAPSGMPTWCRKRLMRLPRNRLFGASC</sequence>
<gene>
    <name evidence="3" type="ORF">V6N12_019260</name>
</gene>
<proteinExistence type="predicted"/>
<evidence type="ECO:0000313" key="4">
    <source>
        <dbReference type="Proteomes" id="UP001472677"/>
    </source>
</evidence>
<dbReference type="Proteomes" id="UP001472677">
    <property type="component" value="Unassembled WGS sequence"/>
</dbReference>
<feature type="transmembrane region" description="Helical" evidence="2">
    <location>
        <begin position="122"/>
        <end position="142"/>
    </location>
</feature>
<accession>A0ABR2C711</accession>
<name>A0ABR2C711_9ROSI</name>
<protein>
    <submittedName>
        <fullName evidence="3">Uncharacterized protein</fullName>
    </submittedName>
</protein>
<feature type="transmembrane region" description="Helical" evidence="2">
    <location>
        <begin position="97"/>
        <end position="115"/>
    </location>
</feature>
<reference evidence="3 4" key="1">
    <citation type="journal article" date="2024" name="G3 (Bethesda)">
        <title>Genome assembly of Hibiscus sabdariffa L. provides insights into metabolisms of medicinal natural products.</title>
        <authorList>
            <person name="Kim T."/>
        </authorList>
    </citation>
    <scope>NUCLEOTIDE SEQUENCE [LARGE SCALE GENOMIC DNA]</scope>
    <source>
        <strain evidence="3">TK-2024</strain>
        <tissue evidence="3">Old leaves</tissue>
    </source>
</reference>
<feature type="region of interest" description="Disordered" evidence="1">
    <location>
        <begin position="278"/>
        <end position="303"/>
    </location>
</feature>
<keyword evidence="4" id="KW-1185">Reference proteome</keyword>
<evidence type="ECO:0000256" key="2">
    <source>
        <dbReference type="SAM" id="Phobius"/>
    </source>
</evidence>
<comment type="caution">
    <text evidence="3">The sequence shown here is derived from an EMBL/GenBank/DDBJ whole genome shotgun (WGS) entry which is preliminary data.</text>
</comment>
<organism evidence="3 4">
    <name type="scientific">Hibiscus sabdariffa</name>
    <name type="common">roselle</name>
    <dbReference type="NCBI Taxonomy" id="183260"/>
    <lineage>
        <taxon>Eukaryota</taxon>
        <taxon>Viridiplantae</taxon>
        <taxon>Streptophyta</taxon>
        <taxon>Embryophyta</taxon>
        <taxon>Tracheophyta</taxon>
        <taxon>Spermatophyta</taxon>
        <taxon>Magnoliopsida</taxon>
        <taxon>eudicotyledons</taxon>
        <taxon>Gunneridae</taxon>
        <taxon>Pentapetalae</taxon>
        <taxon>rosids</taxon>
        <taxon>malvids</taxon>
        <taxon>Malvales</taxon>
        <taxon>Malvaceae</taxon>
        <taxon>Malvoideae</taxon>
        <taxon>Hibiscus</taxon>
    </lineage>
</organism>
<keyword evidence="2" id="KW-0812">Transmembrane</keyword>
<evidence type="ECO:0000256" key="1">
    <source>
        <dbReference type="SAM" id="MobiDB-lite"/>
    </source>
</evidence>
<dbReference type="EMBL" id="JBBPBM010000064">
    <property type="protein sequence ID" value="KAK8515212.1"/>
    <property type="molecule type" value="Genomic_DNA"/>
</dbReference>
<evidence type="ECO:0000313" key="3">
    <source>
        <dbReference type="EMBL" id="KAK8515212.1"/>
    </source>
</evidence>